<dbReference type="InterPro" id="IPR052950">
    <property type="entry name" value="CISD"/>
</dbReference>
<dbReference type="GO" id="GO:0051537">
    <property type="term" value="F:2 iron, 2 sulfur cluster binding"/>
    <property type="evidence" value="ECO:0007669"/>
    <property type="project" value="UniProtKB-KW"/>
</dbReference>
<evidence type="ECO:0000256" key="3">
    <source>
        <dbReference type="ARBA" id="ARBA00023004"/>
    </source>
</evidence>
<feature type="domain" description="Iron-binding zinc finger CDGSH type" evidence="7">
    <location>
        <begin position="29"/>
        <end position="64"/>
    </location>
</feature>
<accession>A0A0G4FME3</accession>
<dbReference type="GO" id="GO:0046872">
    <property type="term" value="F:metal ion binding"/>
    <property type="evidence" value="ECO:0007669"/>
    <property type="project" value="UniProtKB-KW"/>
</dbReference>
<comment type="cofactor">
    <cofactor evidence="5">
        <name>[2Fe-2S] cluster</name>
        <dbReference type="ChEBI" id="CHEBI:190135"/>
    </cofactor>
</comment>
<dbReference type="GO" id="GO:0005739">
    <property type="term" value="C:mitochondrion"/>
    <property type="evidence" value="ECO:0007669"/>
    <property type="project" value="TreeGrafter"/>
</dbReference>
<proteinExistence type="predicted"/>
<dbReference type="Pfam" id="PF09360">
    <property type="entry name" value="zf-CDGSH"/>
    <property type="match status" value="1"/>
</dbReference>
<evidence type="ECO:0000313" key="8">
    <source>
        <dbReference type="EMBL" id="CEM15251.1"/>
    </source>
</evidence>
<dbReference type="InterPro" id="IPR018967">
    <property type="entry name" value="FeS-contain_CDGSH-typ"/>
</dbReference>
<dbReference type="PANTHER" id="PTHR46491">
    <property type="entry name" value="CDGSH IRON SULFUR DOMAIN PROTEIN HOMOLOG"/>
    <property type="match status" value="1"/>
</dbReference>
<keyword evidence="3" id="KW-0408">Iron</keyword>
<dbReference type="InterPro" id="IPR042216">
    <property type="entry name" value="MitoNEET_CISD"/>
</dbReference>
<gene>
    <name evidence="8" type="ORF">Cvel_17769</name>
</gene>
<keyword evidence="4" id="KW-0411">Iron-sulfur</keyword>
<evidence type="ECO:0000259" key="7">
    <source>
        <dbReference type="SMART" id="SM00704"/>
    </source>
</evidence>
<keyword evidence="1" id="KW-0001">2Fe-2S</keyword>
<evidence type="ECO:0000256" key="4">
    <source>
        <dbReference type="ARBA" id="ARBA00023014"/>
    </source>
</evidence>
<dbReference type="PANTHER" id="PTHR46491:SF3">
    <property type="entry name" value="CDGSH IRON-SULFUR DOMAIN-CONTAINING PROTEIN 3, MITOCHONDRIAL"/>
    <property type="match status" value="1"/>
</dbReference>
<dbReference type="EMBL" id="CDMZ01000481">
    <property type="protein sequence ID" value="CEM15251.1"/>
    <property type="molecule type" value="Genomic_DNA"/>
</dbReference>
<dbReference type="VEuPathDB" id="CryptoDB:Cvel_17769"/>
<keyword evidence="6" id="KW-0812">Transmembrane</keyword>
<feature type="transmembrane region" description="Helical" evidence="6">
    <location>
        <begin position="107"/>
        <end position="125"/>
    </location>
</feature>
<keyword evidence="2" id="KW-0479">Metal-binding</keyword>
<dbReference type="SMART" id="SM00704">
    <property type="entry name" value="ZnF_CDGSH"/>
    <property type="match status" value="1"/>
</dbReference>
<dbReference type="PhylomeDB" id="A0A0G4FME3"/>
<evidence type="ECO:0000256" key="1">
    <source>
        <dbReference type="ARBA" id="ARBA00022714"/>
    </source>
</evidence>
<organism evidence="8">
    <name type="scientific">Chromera velia CCMP2878</name>
    <dbReference type="NCBI Taxonomy" id="1169474"/>
    <lineage>
        <taxon>Eukaryota</taxon>
        <taxon>Sar</taxon>
        <taxon>Alveolata</taxon>
        <taxon>Colpodellida</taxon>
        <taxon>Chromeraceae</taxon>
        <taxon>Chromera</taxon>
    </lineage>
</organism>
<dbReference type="AlphaFoldDB" id="A0A0G4FME3"/>
<dbReference type="Gene3D" id="3.40.5.90">
    <property type="entry name" value="CDGSH iron-sulfur domain, mitoNEET-type"/>
    <property type="match status" value="1"/>
</dbReference>
<keyword evidence="6" id="KW-1133">Transmembrane helix</keyword>
<evidence type="ECO:0000256" key="6">
    <source>
        <dbReference type="SAM" id="Phobius"/>
    </source>
</evidence>
<reference evidence="8" key="1">
    <citation type="submission" date="2014-11" db="EMBL/GenBank/DDBJ databases">
        <authorList>
            <person name="Otto D Thomas"/>
            <person name="Naeem Raeece"/>
        </authorList>
    </citation>
    <scope>NUCLEOTIDE SEQUENCE</scope>
</reference>
<keyword evidence="6" id="KW-0472">Membrane</keyword>
<protein>
    <recommendedName>
        <fullName evidence="7">Iron-binding zinc finger CDGSH type domain-containing protein</fullName>
    </recommendedName>
</protein>
<name>A0A0G4FME3_9ALVE</name>
<sequence>MALRRSLLRRTWHDWFPYEPRPTVPHTDPYIVNCEVNKVYWWCACGNSKTQPWCDGSHKGTMFKPTMYMAQLNGPKLICGCKYTNAKPKCTFHCMYVKMQFYPKEAAAVWFAACFCIGLTSTWVFHP</sequence>
<evidence type="ECO:0000256" key="2">
    <source>
        <dbReference type="ARBA" id="ARBA00022723"/>
    </source>
</evidence>
<evidence type="ECO:0000256" key="5">
    <source>
        <dbReference type="ARBA" id="ARBA00034078"/>
    </source>
</evidence>